<keyword evidence="2" id="KW-1185">Reference proteome</keyword>
<dbReference type="InParanoid" id="A0A409YAM0"/>
<name>A0A409YAM0_9AGAR</name>
<sequence>MTPRRRIGRRVGQIHVPDQKQSNVQVVLSTSECFLTSQLRATDGEDRSTAGGSGDPSLNLAERARKSSFLAYRAGLPRSGSPVRFRPIHPPRERTIAPNRGGVIRSRCLEERGGRKEAGVEEEVEVEDNAEYDSRFWDSKHYAAEYDSRLTCLEVWGEQRAHSVAPVSITAADGMLRDRARSGLDLGRLGQDRVRRFALLYPVRLLAPQCPHPTLSWSYTYRKPKISKVTPILSTPWLFAPLLHP</sequence>
<dbReference type="Proteomes" id="UP000284706">
    <property type="component" value="Unassembled WGS sequence"/>
</dbReference>
<dbReference type="EMBL" id="NHYE01001034">
    <property type="protein sequence ID" value="PPR00043.1"/>
    <property type="molecule type" value="Genomic_DNA"/>
</dbReference>
<evidence type="ECO:0000313" key="2">
    <source>
        <dbReference type="Proteomes" id="UP000284706"/>
    </source>
</evidence>
<evidence type="ECO:0000313" key="1">
    <source>
        <dbReference type="EMBL" id="PPR00043.1"/>
    </source>
</evidence>
<reference evidence="1 2" key="1">
    <citation type="journal article" date="2018" name="Evol. Lett.">
        <title>Horizontal gene cluster transfer increased hallucinogenic mushroom diversity.</title>
        <authorList>
            <person name="Reynolds H.T."/>
            <person name="Vijayakumar V."/>
            <person name="Gluck-Thaler E."/>
            <person name="Korotkin H.B."/>
            <person name="Matheny P.B."/>
            <person name="Slot J.C."/>
        </authorList>
    </citation>
    <scope>NUCLEOTIDE SEQUENCE [LARGE SCALE GENOMIC DNA]</scope>
    <source>
        <strain evidence="1 2">SRW20</strain>
    </source>
</reference>
<protein>
    <submittedName>
        <fullName evidence="1">Uncharacterized protein</fullName>
    </submittedName>
</protein>
<gene>
    <name evidence="1" type="ORF">CVT26_008919</name>
</gene>
<proteinExistence type="predicted"/>
<comment type="caution">
    <text evidence="1">The sequence shown here is derived from an EMBL/GenBank/DDBJ whole genome shotgun (WGS) entry which is preliminary data.</text>
</comment>
<dbReference type="AlphaFoldDB" id="A0A409YAM0"/>
<organism evidence="1 2">
    <name type="scientific">Gymnopilus dilepis</name>
    <dbReference type="NCBI Taxonomy" id="231916"/>
    <lineage>
        <taxon>Eukaryota</taxon>
        <taxon>Fungi</taxon>
        <taxon>Dikarya</taxon>
        <taxon>Basidiomycota</taxon>
        <taxon>Agaricomycotina</taxon>
        <taxon>Agaricomycetes</taxon>
        <taxon>Agaricomycetidae</taxon>
        <taxon>Agaricales</taxon>
        <taxon>Agaricineae</taxon>
        <taxon>Hymenogastraceae</taxon>
        <taxon>Gymnopilus</taxon>
    </lineage>
</organism>
<accession>A0A409YAM0</accession>